<dbReference type="InterPro" id="IPR036770">
    <property type="entry name" value="Ankyrin_rpt-contain_sf"/>
</dbReference>
<gene>
    <name evidence="4" type="ORF">TVAG_056610</name>
</gene>
<dbReference type="Pfam" id="PF12796">
    <property type="entry name" value="Ank_2"/>
    <property type="match status" value="1"/>
</dbReference>
<sequence length="83" mass="9287">MLGHYEVTEYLIAIGADKNTKNDDGYTPLIFASKMGNFDIVKYLISVGANKDAENNNGETALDNALNTQIREYLLSMKFDYSN</sequence>
<dbReference type="SUPFAM" id="SSF48403">
    <property type="entry name" value="Ankyrin repeat"/>
    <property type="match status" value="1"/>
</dbReference>
<dbReference type="SMART" id="SM00248">
    <property type="entry name" value="ANK"/>
    <property type="match status" value="1"/>
</dbReference>
<dbReference type="STRING" id="5722.A2ECM0"/>
<dbReference type="RefSeq" id="XP_001321840.1">
    <property type="nucleotide sequence ID" value="XM_001321805.1"/>
</dbReference>
<keyword evidence="5" id="KW-1185">Reference proteome</keyword>
<dbReference type="PROSITE" id="PS50297">
    <property type="entry name" value="ANK_REP_REGION"/>
    <property type="match status" value="1"/>
</dbReference>
<dbReference type="KEGG" id="tva:4767540"/>
<evidence type="ECO:0000313" key="4">
    <source>
        <dbReference type="EMBL" id="EAY09617.1"/>
    </source>
</evidence>
<dbReference type="Gene3D" id="1.25.40.20">
    <property type="entry name" value="Ankyrin repeat-containing domain"/>
    <property type="match status" value="1"/>
</dbReference>
<proteinExistence type="predicted"/>
<evidence type="ECO:0000256" key="1">
    <source>
        <dbReference type="ARBA" id="ARBA00022737"/>
    </source>
</evidence>
<keyword evidence="2 3" id="KW-0040">ANK repeat</keyword>
<dbReference type="InterPro" id="IPR002110">
    <property type="entry name" value="Ankyrin_rpt"/>
</dbReference>
<dbReference type="PANTHER" id="PTHR24188">
    <property type="entry name" value="ANKYRIN REPEAT PROTEIN"/>
    <property type="match status" value="1"/>
</dbReference>
<feature type="repeat" description="ANK" evidence="3">
    <location>
        <begin position="24"/>
        <end position="56"/>
    </location>
</feature>
<dbReference type="SMR" id="A2ECM0"/>
<reference evidence="4" key="2">
    <citation type="journal article" date="2007" name="Science">
        <title>Draft genome sequence of the sexually transmitted pathogen Trichomonas vaginalis.</title>
        <authorList>
            <person name="Carlton J.M."/>
            <person name="Hirt R.P."/>
            <person name="Silva J.C."/>
            <person name="Delcher A.L."/>
            <person name="Schatz M."/>
            <person name="Zhao Q."/>
            <person name="Wortman J.R."/>
            <person name="Bidwell S.L."/>
            <person name="Alsmark U.C.M."/>
            <person name="Besteiro S."/>
            <person name="Sicheritz-Ponten T."/>
            <person name="Noel C.J."/>
            <person name="Dacks J.B."/>
            <person name="Foster P.G."/>
            <person name="Simillion C."/>
            <person name="Van de Peer Y."/>
            <person name="Miranda-Saavedra D."/>
            <person name="Barton G.J."/>
            <person name="Westrop G.D."/>
            <person name="Mueller S."/>
            <person name="Dessi D."/>
            <person name="Fiori P.L."/>
            <person name="Ren Q."/>
            <person name="Paulsen I."/>
            <person name="Zhang H."/>
            <person name="Bastida-Corcuera F.D."/>
            <person name="Simoes-Barbosa A."/>
            <person name="Brown M.T."/>
            <person name="Hayes R.D."/>
            <person name="Mukherjee M."/>
            <person name="Okumura C.Y."/>
            <person name="Schneider R."/>
            <person name="Smith A.J."/>
            <person name="Vanacova S."/>
            <person name="Villalvazo M."/>
            <person name="Haas B.J."/>
            <person name="Pertea M."/>
            <person name="Feldblyum T.V."/>
            <person name="Utterback T.R."/>
            <person name="Shu C.L."/>
            <person name="Osoegawa K."/>
            <person name="de Jong P.J."/>
            <person name="Hrdy I."/>
            <person name="Horvathova L."/>
            <person name="Zubacova Z."/>
            <person name="Dolezal P."/>
            <person name="Malik S.B."/>
            <person name="Logsdon J.M. Jr."/>
            <person name="Henze K."/>
            <person name="Gupta A."/>
            <person name="Wang C.C."/>
            <person name="Dunne R.L."/>
            <person name="Upcroft J.A."/>
            <person name="Upcroft P."/>
            <person name="White O."/>
            <person name="Salzberg S.L."/>
            <person name="Tang P."/>
            <person name="Chiu C.-H."/>
            <person name="Lee Y.-S."/>
            <person name="Embley T.M."/>
            <person name="Coombs G.H."/>
            <person name="Mottram J.C."/>
            <person name="Tachezy J."/>
            <person name="Fraser-Liggett C.M."/>
            <person name="Johnson P.J."/>
        </authorList>
    </citation>
    <scope>NUCLEOTIDE SEQUENCE [LARGE SCALE GENOMIC DNA]</scope>
    <source>
        <strain evidence="4">G3</strain>
    </source>
</reference>
<dbReference type="PANTHER" id="PTHR24188:SF29">
    <property type="entry name" value="GH09064P"/>
    <property type="match status" value="1"/>
</dbReference>
<dbReference type="OrthoDB" id="194358at2759"/>
<dbReference type="Proteomes" id="UP000001542">
    <property type="component" value="Unassembled WGS sequence"/>
</dbReference>
<dbReference type="VEuPathDB" id="TrichDB:TVAGG3_0882080"/>
<dbReference type="AlphaFoldDB" id="A2ECM0"/>
<dbReference type="VEuPathDB" id="TrichDB:TVAG_056610"/>
<evidence type="ECO:0000256" key="3">
    <source>
        <dbReference type="PROSITE-ProRule" id="PRU00023"/>
    </source>
</evidence>
<dbReference type="InParanoid" id="A2ECM0"/>
<organism evidence="4 5">
    <name type="scientific">Trichomonas vaginalis (strain ATCC PRA-98 / G3)</name>
    <dbReference type="NCBI Taxonomy" id="412133"/>
    <lineage>
        <taxon>Eukaryota</taxon>
        <taxon>Metamonada</taxon>
        <taxon>Parabasalia</taxon>
        <taxon>Trichomonadida</taxon>
        <taxon>Trichomonadidae</taxon>
        <taxon>Trichomonas</taxon>
    </lineage>
</organism>
<accession>A2ECM0</accession>
<dbReference type="EMBL" id="DS113354">
    <property type="protein sequence ID" value="EAY09617.1"/>
    <property type="molecule type" value="Genomic_DNA"/>
</dbReference>
<evidence type="ECO:0000313" key="5">
    <source>
        <dbReference type="Proteomes" id="UP000001542"/>
    </source>
</evidence>
<name>A2ECM0_TRIV3</name>
<reference evidence="4" key="1">
    <citation type="submission" date="2006-10" db="EMBL/GenBank/DDBJ databases">
        <authorList>
            <person name="Amadeo P."/>
            <person name="Zhao Q."/>
            <person name="Wortman J."/>
            <person name="Fraser-Liggett C."/>
            <person name="Carlton J."/>
        </authorList>
    </citation>
    <scope>NUCLEOTIDE SEQUENCE</scope>
    <source>
        <strain evidence="4">G3</strain>
    </source>
</reference>
<dbReference type="PROSITE" id="PS50088">
    <property type="entry name" value="ANK_REPEAT"/>
    <property type="match status" value="1"/>
</dbReference>
<keyword evidence="1" id="KW-0677">Repeat</keyword>
<evidence type="ECO:0000256" key="2">
    <source>
        <dbReference type="ARBA" id="ARBA00023043"/>
    </source>
</evidence>
<protein>
    <submittedName>
        <fullName evidence="4">Uncharacterized protein</fullName>
    </submittedName>
</protein>